<comment type="function">
    <text evidence="4">Involved in production of the polyketide antibiotic thailandamide.</text>
</comment>
<reference evidence="10 11" key="1">
    <citation type="submission" date="2014-02" db="EMBL/GenBank/DDBJ databases">
        <title>The small core and large imbalanced accessory genome model reveals a collaborative survival strategy of Sorangium cellulosum strains in nature.</title>
        <authorList>
            <person name="Han K."/>
            <person name="Peng R."/>
            <person name="Blom J."/>
            <person name="Li Y.-Z."/>
        </authorList>
    </citation>
    <scope>NUCLEOTIDE SEQUENCE [LARGE SCALE GENOMIC DNA]</scope>
    <source>
        <strain evidence="10 11">So0008-312</strain>
    </source>
</reference>
<sequence>ASLPASACAAEVDAAVRSDVAKVLTFRSKDDLPHDRPLTELGLDSVMAMELRNAIAARLGRPLPPTLVFDHSTVGALTRYLIDQVRSAEPSGTVTRPAPRRFVDEPIAIVGIGCRFPGGVRDLESFWRLLEQEVDAIREVPKERWDIDAYYDPAPDVPGKMTTRSGGFLDEVDRFDPGFFGISPREAVKMDPQQRLLLEVSWEALEQAGMPPDRLLESETGVFVGLATNDYAQLASSALEQLDGHVFTGNAASVASGRISYLLGLRGPSVTVDTACSSSLVAMHLACQSLRSGECSAALAGGVTLNLTPAGFVEFSRLRALSPDGRCKSFDASADGAAWSDGCGIVVLKRLSDAQRDRDPILAVLRGSAINQDGRSNGLTAPSGPAQEAVIRRALENAGVAPSAVGYVEAHGTGTPLGDPIEMLALGKVLAEGRAEGAQVLVGSLKSNIGHAVAAAGVGGVIKTVLALQHEKIPRSLHFRVPSPHIPWAELPAKVAAEAVPWPASGAARIAGVSSFGASGTNAHMVLEEAPRATRVDASGETPVVLLPLSARSPEALSALARAYRSFLARSPADPPFSLEDIAYTASVRRSHHAHRLALVGRSREELCESIDALLEEQESAATQVRPSSSARPRLTFVFAGQGSQWVGMGLELLHKEPVFRASIETCDALVRRQAGWSLRDELEAPEATSRLDETEVVQPVLFAIQVALVALWASWGIVPDAVIGHSVGEVAAAHVAGALSLEDAVRLTVARGRVAQRATGLGKMAPVALSEEKALLALQGYEDRIAVAAVNDPGSVVLSGEADALAEVIERLQQQGVDCRMLRVDYASHSPQMAPFQRALASELDGLSPAQAKLTMYSTVTGARVEGGELGAAYWGSNLREPVRFAAAVEAAIGDGHRLFLEVGPHPVISASIEQCLAAARMAGHAVATLRRGKDERRSLLQALGALYTQGAAVAFELLYPSGGRCVPLPLYPWQRQRYWVEPAQEKAGPSRAAASKYPLLGAHQVSARTGEHLWEVVLDPEVLPLLRDHRAHGLPLVPLSLIADLVLAAAGELWSTGAALVQKCTLEAPWILPDEGRRTGQLVLMSQSDDRLLFELFSAPDGDGAWQRRASGEVVRAPATQGAFDEHQSLTEIRARCREETAEQDDEAQLRARWLSLAGPFRCVANVWRCAGEALARIRLPEPGSPQVAGFRIHPALLEAGMRTLISAAPETEASVLLLPDRFERLGLHGRVAGAAWSHALLHDTGGDGARTGDVRLLDDDGRVVLEITGLRLRPAPAEIARQAAGRRLHDWLYELAWEPRPLGRARTQVEEAGRWLILADRGGAGEALAGALRDRGREVLVAFAAQERGVIGPRELTLDPSRREDFAWLLAETRERLGALRGVVHLMGLDAVVVDEADPAALRAAQDIGCHSVPPLVQALVSAELPSPPSLWFVTRGAQPASDSPAPLAVAQTPMWGVGRVLALEHPELWGGMVDLDPVATGADIARLAEELLGSDGEDHIAFRGDERRVARVRRGHAEELPSAPVALRPDASYLVTGGLGGLGLQVARRLVDAGARHLVLTGRRGLPDRSTWDALPADDASRATVAAVQDMERRGASVTCAAVDVGDPTRMAALISQIAPALRGVVHAAGVSVRKPIVQTTREDATAALAPKVEGSWILHQQTRDLPLDFFIMFSSAAAMWGAATQGAYAAANHFMDGLAHHRRALGAPATSIDWGSWEGGGMITGAPDEVLRFFEQIGFGIIPAEQAIEIFGRFLGGGAPVQRAVASVDWSRYKPIFESRRKMPLFEHIDAGGTAREAEAGPSALLRQLASASGEDRAEILRAHVRRRVMEVLDLPADAHGPPPEQGFFQLGMDSLMSVQLKRRLDADLGRTLPATLVFEHASIGALSAHLADVLGTDLSGAAASEERPPPSRRPPARPPAIKAPPSRRPSASELPASRRRLVRPPPPDATPASASEDELLNLLAKELAALSVRGARGARK</sequence>
<dbReference type="Gene3D" id="3.30.70.3290">
    <property type="match status" value="1"/>
</dbReference>
<dbReference type="SUPFAM" id="SSF47336">
    <property type="entry name" value="ACP-like"/>
    <property type="match status" value="2"/>
</dbReference>
<keyword evidence="2" id="KW-0597">Phosphoprotein</keyword>
<dbReference type="InterPro" id="IPR057326">
    <property type="entry name" value="KR_dom"/>
</dbReference>
<dbReference type="Pfam" id="PF14765">
    <property type="entry name" value="PS-DH"/>
    <property type="match status" value="1"/>
</dbReference>
<dbReference type="InterPro" id="IPR014043">
    <property type="entry name" value="Acyl_transferase_dom"/>
</dbReference>
<dbReference type="InterPro" id="IPR016039">
    <property type="entry name" value="Thiolase-like"/>
</dbReference>
<dbReference type="InterPro" id="IPR014031">
    <property type="entry name" value="Ketoacyl_synth_C"/>
</dbReference>
<feature type="region of interest" description="Disordered" evidence="6">
    <location>
        <begin position="1906"/>
        <end position="1963"/>
    </location>
</feature>
<dbReference type="SMART" id="SM01294">
    <property type="entry name" value="PKS_PP_betabranch"/>
    <property type="match status" value="2"/>
</dbReference>
<evidence type="ECO:0000313" key="11">
    <source>
        <dbReference type="Proteomes" id="UP000075260"/>
    </source>
</evidence>
<proteinExistence type="predicted"/>
<dbReference type="FunFam" id="3.40.366.10:FF:000002">
    <property type="entry name" value="Probable polyketide synthase 2"/>
    <property type="match status" value="1"/>
</dbReference>
<feature type="non-terminal residue" evidence="10">
    <location>
        <position position="1"/>
    </location>
</feature>
<dbReference type="InterPro" id="IPR014030">
    <property type="entry name" value="Ketoacyl_synth_N"/>
</dbReference>
<dbReference type="OrthoDB" id="5476655at2"/>
<dbReference type="PROSITE" id="PS00012">
    <property type="entry name" value="PHOSPHOPANTETHEINE"/>
    <property type="match status" value="1"/>
</dbReference>
<name>A0A150Q566_SORCE</name>
<accession>A0A150Q566</accession>
<dbReference type="SUPFAM" id="SSF55048">
    <property type="entry name" value="Probable ACP-binding domain of malonyl-CoA ACP transacylase"/>
    <property type="match status" value="1"/>
</dbReference>
<dbReference type="PANTHER" id="PTHR43775">
    <property type="entry name" value="FATTY ACID SYNTHASE"/>
    <property type="match status" value="1"/>
</dbReference>
<dbReference type="GO" id="GO:0006633">
    <property type="term" value="P:fatty acid biosynthetic process"/>
    <property type="evidence" value="ECO:0007669"/>
    <property type="project" value="InterPro"/>
</dbReference>
<dbReference type="InterPro" id="IPR009081">
    <property type="entry name" value="PP-bd_ACP"/>
</dbReference>
<feature type="domain" description="Carrier" evidence="7">
    <location>
        <begin position="10"/>
        <end position="85"/>
    </location>
</feature>
<dbReference type="InterPro" id="IPR036291">
    <property type="entry name" value="NAD(P)-bd_dom_sf"/>
</dbReference>
<feature type="compositionally biased region" description="Low complexity" evidence="6">
    <location>
        <begin position="1929"/>
        <end position="1941"/>
    </location>
</feature>
<dbReference type="InterPro" id="IPR020807">
    <property type="entry name" value="PKS_DH"/>
</dbReference>
<evidence type="ECO:0000256" key="3">
    <source>
        <dbReference type="ARBA" id="ARBA00022679"/>
    </source>
</evidence>
<dbReference type="Pfam" id="PF02801">
    <property type="entry name" value="Ketoacyl-synt_C"/>
    <property type="match status" value="1"/>
</dbReference>
<dbReference type="SMART" id="SM00822">
    <property type="entry name" value="PKS_KR"/>
    <property type="match status" value="1"/>
</dbReference>
<evidence type="ECO:0000313" key="10">
    <source>
        <dbReference type="EMBL" id="KYF63084.1"/>
    </source>
</evidence>
<dbReference type="PROSITE" id="PS52004">
    <property type="entry name" value="KS3_2"/>
    <property type="match status" value="1"/>
</dbReference>
<dbReference type="Gene3D" id="1.10.1200.10">
    <property type="entry name" value="ACP-like"/>
    <property type="match status" value="2"/>
</dbReference>
<dbReference type="PANTHER" id="PTHR43775:SF51">
    <property type="entry name" value="INACTIVE PHENOLPHTHIOCEROL SYNTHESIS POLYKETIDE SYNTHASE TYPE I PKS1-RELATED"/>
    <property type="match status" value="1"/>
</dbReference>
<feature type="domain" description="PKS/mFAS DH" evidence="9">
    <location>
        <begin position="999"/>
        <end position="1284"/>
    </location>
</feature>
<dbReference type="SMART" id="SM00826">
    <property type="entry name" value="PKS_DH"/>
    <property type="match status" value="1"/>
</dbReference>
<dbReference type="SMART" id="SM00825">
    <property type="entry name" value="PKS_KS"/>
    <property type="match status" value="1"/>
</dbReference>
<dbReference type="CDD" id="cd00833">
    <property type="entry name" value="PKS"/>
    <property type="match status" value="1"/>
</dbReference>
<feature type="domain" description="Carrier" evidence="7">
    <location>
        <begin position="1824"/>
        <end position="1900"/>
    </location>
</feature>
<dbReference type="InterPro" id="IPR036736">
    <property type="entry name" value="ACP-like_sf"/>
</dbReference>
<dbReference type="InterPro" id="IPR042104">
    <property type="entry name" value="PKS_dehydratase_sf"/>
</dbReference>
<dbReference type="InterPro" id="IPR049552">
    <property type="entry name" value="PKS_DH_N"/>
</dbReference>
<comment type="caution">
    <text evidence="10">The sequence shown here is derived from an EMBL/GenBank/DDBJ whole genome shotgun (WGS) entry which is preliminary data.</text>
</comment>
<dbReference type="Pfam" id="PF00550">
    <property type="entry name" value="PP-binding"/>
    <property type="match status" value="2"/>
</dbReference>
<dbReference type="SMART" id="SM00827">
    <property type="entry name" value="PKS_AT"/>
    <property type="match status" value="1"/>
</dbReference>
<dbReference type="InterPro" id="IPR016036">
    <property type="entry name" value="Malonyl_transacylase_ACP-bd"/>
</dbReference>
<dbReference type="FunFam" id="3.40.47.10:FF:000019">
    <property type="entry name" value="Polyketide synthase type I"/>
    <property type="match status" value="1"/>
</dbReference>
<evidence type="ECO:0000259" key="7">
    <source>
        <dbReference type="PROSITE" id="PS50075"/>
    </source>
</evidence>
<feature type="region of interest" description="C-terminal hotdog fold" evidence="5">
    <location>
        <begin position="1140"/>
        <end position="1284"/>
    </location>
</feature>
<evidence type="ECO:0000259" key="8">
    <source>
        <dbReference type="PROSITE" id="PS52004"/>
    </source>
</evidence>
<dbReference type="Pfam" id="PF00698">
    <property type="entry name" value="Acyl_transf_1"/>
    <property type="match status" value="1"/>
</dbReference>
<evidence type="ECO:0000259" key="9">
    <source>
        <dbReference type="PROSITE" id="PS52019"/>
    </source>
</evidence>
<dbReference type="PROSITE" id="PS00606">
    <property type="entry name" value="KS3_1"/>
    <property type="match status" value="1"/>
</dbReference>
<dbReference type="InterPro" id="IPR016035">
    <property type="entry name" value="Acyl_Trfase/lysoPLipase"/>
</dbReference>
<dbReference type="SMART" id="SM00823">
    <property type="entry name" value="PKS_PP"/>
    <property type="match status" value="2"/>
</dbReference>
<dbReference type="InterPro" id="IPR050091">
    <property type="entry name" value="PKS_NRPS_Biosynth_Enz"/>
</dbReference>
<dbReference type="Proteomes" id="UP000075260">
    <property type="component" value="Unassembled WGS sequence"/>
</dbReference>
<keyword evidence="1" id="KW-0596">Phosphopantetheine</keyword>
<dbReference type="SUPFAM" id="SSF52151">
    <property type="entry name" value="FabD/lysophospholipase-like"/>
    <property type="match status" value="1"/>
</dbReference>
<evidence type="ECO:0000256" key="5">
    <source>
        <dbReference type="PROSITE-ProRule" id="PRU01363"/>
    </source>
</evidence>
<keyword evidence="3" id="KW-0808">Transferase</keyword>
<dbReference type="Pfam" id="PF22621">
    <property type="entry name" value="CurL-like_PKS_C"/>
    <property type="match status" value="1"/>
</dbReference>
<dbReference type="Pfam" id="PF08659">
    <property type="entry name" value="KR"/>
    <property type="match status" value="1"/>
</dbReference>
<dbReference type="InterPro" id="IPR020806">
    <property type="entry name" value="PKS_PP-bd"/>
</dbReference>
<dbReference type="GO" id="GO:0004312">
    <property type="term" value="F:fatty acid synthase activity"/>
    <property type="evidence" value="ECO:0007669"/>
    <property type="project" value="TreeGrafter"/>
</dbReference>
<dbReference type="SUPFAM" id="SSF51735">
    <property type="entry name" value="NAD(P)-binding Rossmann-fold domains"/>
    <property type="match status" value="2"/>
</dbReference>
<feature type="compositionally biased region" description="Pro residues" evidence="6">
    <location>
        <begin position="1917"/>
        <end position="1928"/>
    </location>
</feature>
<dbReference type="InterPro" id="IPR006162">
    <property type="entry name" value="Ppantetheine_attach_site"/>
</dbReference>
<dbReference type="InterPro" id="IPR020841">
    <property type="entry name" value="PKS_Beta-ketoAc_synthase_dom"/>
</dbReference>
<dbReference type="GO" id="GO:0004315">
    <property type="term" value="F:3-oxoacyl-[acyl-carrier-protein] synthase activity"/>
    <property type="evidence" value="ECO:0007669"/>
    <property type="project" value="InterPro"/>
</dbReference>
<dbReference type="PROSITE" id="PS52019">
    <property type="entry name" value="PKS_MFAS_DH"/>
    <property type="match status" value="1"/>
</dbReference>
<gene>
    <name evidence="10" type="ORF">BE15_12210</name>
</gene>
<dbReference type="PROSITE" id="PS50075">
    <property type="entry name" value="CARRIER"/>
    <property type="match status" value="2"/>
</dbReference>
<dbReference type="Gene3D" id="3.40.47.10">
    <property type="match status" value="1"/>
</dbReference>
<dbReference type="InterPro" id="IPR018201">
    <property type="entry name" value="Ketoacyl_synth_AS"/>
</dbReference>
<dbReference type="GO" id="GO:0031177">
    <property type="term" value="F:phosphopantetheine binding"/>
    <property type="evidence" value="ECO:0007669"/>
    <property type="project" value="InterPro"/>
</dbReference>
<dbReference type="Pfam" id="PF00109">
    <property type="entry name" value="ketoacyl-synt"/>
    <property type="match status" value="1"/>
</dbReference>
<evidence type="ECO:0000256" key="2">
    <source>
        <dbReference type="ARBA" id="ARBA00022553"/>
    </source>
</evidence>
<feature type="region of interest" description="N-terminal hotdog fold" evidence="5">
    <location>
        <begin position="999"/>
        <end position="1123"/>
    </location>
</feature>
<dbReference type="InterPro" id="IPR049900">
    <property type="entry name" value="PKS_mFAS_DH"/>
</dbReference>
<evidence type="ECO:0008006" key="12">
    <source>
        <dbReference type="Google" id="ProtNLM"/>
    </source>
</evidence>
<dbReference type="EMBL" id="JEMA01001038">
    <property type="protein sequence ID" value="KYF63084.1"/>
    <property type="molecule type" value="Genomic_DNA"/>
</dbReference>
<dbReference type="InterPro" id="IPR049551">
    <property type="entry name" value="PKS_DH_C"/>
</dbReference>
<evidence type="ECO:0000256" key="6">
    <source>
        <dbReference type="SAM" id="MobiDB-lite"/>
    </source>
</evidence>
<dbReference type="InterPro" id="IPR001227">
    <property type="entry name" value="Ac_transferase_dom_sf"/>
</dbReference>
<dbReference type="SUPFAM" id="SSF53901">
    <property type="entry name" value="Thiolase-like"/>
    <property type="match status" value="1"/>
</dbReference>
<comment type="caution">
    <text evidence="5">Lacks conserved residue(s) required for the propagation of feature annotation.</text>
</comment>
<dbReference type="InterPro" id="IPR013968">
    <property type="entry name" value="PKS_KR"/>
</dbReference>
<protein>
    <recommendedName>
        <fullName evidence="12">Polyketide synthase</fullName>
    </recommendedName>
</protein>
<dbReference type="Pfam" id="PF21089">
    <property type="entry name" value="PKS_DH_N"/>
    <property type="match status" value="1"/>
</dbReference>
<evidence type="ECO:0000256" key="4">
    <source>
        <dbReference type="ARBA" id="ARBA00054155"/>
    </source>
</evidence>
<evidence type="ECO:0000256" key="1">
    <source>
        <dbReference type="ARBA" id="ARBA00022450"/>
    </source>
</evidence>
<dbReference type="CDD" id="cd08955">
    <property type="entry name" value="KR_2_FAS_SDR_x"/>
    <property type="match status" value="1"/>
</dbReference>
<dbReference type="Gene3D" id="3.40.50.720">
    <property type="entry name" value="NAD(P)-binding Rossmann-like Domain"/>
    <property type="match status" value="1"/>
</dbReference>
<feature type="domain" description="Ketosynthase family 3 (KS3)" evidence="8">
    <location>
        <begin position="104"/>
        <end position="529"/>
    </location>
</feature>
<dbReference type="Gene3D" id="3.40.366.10">
    <property type="entry name" value="Malonyl-Coenzyme A Acyl Carrier Protein, domain 2"/>
    <property type="match status" value="1"/>
</dbReference>
<dbReference type="Gene3D" id="3.10.129.110">
    <property type="entry name" value="Polyketide synthase dehydratase"/>
    <property type="match status" value="1"/>
</dbReference>
<organism evidence="10 11">
    <name type="scientific">Sorangium cellulosum</name>
    <name type="common">Polyangium cellulosum</name>
    <dbReference type="NCBI Taxonomy" id="56"/>
    <lineage>
        <taxon>Bacteria</taxon>
        <taxon>Pseudomonadati</taxon>
        <taxon>Myxococcota</taxon>
        <taxon>Polyangia</taxon>
        <taxon>Polyangiales</taxon>
        <taxon>Polyangiaceae</taxon>
        <taxon>Sorangium</taxon>
    </lineage>
</organism>